<evidence type="ECO:0000313" key="2">
    <source>
        <dbReference type="Proteomes" id="UP000281604"/>
    </source>
</evidence>
<dbReference type="AlphaFoldDB" id="A0A3M4AHF2"/>
<accession>A0A3M4AHF2</accession>
<gene>
    <name evidence="1" type="ORF">ALQ30_200603</name>
</gene>
<evidence type="ECO:0000313" key="1">
    <source>
        <dbReference type="EMBL" id="RMP06152.1"/>
    </source>
</evidence>
<name>A0A3M4AHF2_9PSED</name>
<dbReference type="Proteomes" id="UP000281604">
    <property type="component" value="Unassembled WGS sequence"/>
</dbReference>
<organism evidence="1 2">
    <name type="scientific">Pseudomonas syringae pv. persicae</name>
    <dbReference type="NCBI Taxonomy" id="237306"/>
    <lineage>
        <taxon>Bacteria</taxon>
        <taxon>Pseudomonadati</taxon>
        <taxon>Pseudomonadota</taxon>
        <taxon>Gammaproteobacteria</taxon>
        <taxon>Pseudomonadales</taxon>
        <taxon>Pseudomonadaceae</taxon>
        <taxon>Pseudomonas</taxon>
    </lineage>
</organism>
<comment type="caution">
    <text evidence="1">The sequence shown here is derived from an EMBL/GenBank/DDBJ whole genome shotgun (WGS) entry which is preliminary data.</text>
</comment>
<dbReference type="EMBL" id="RBQE01000298">
    <property type="protein sequence ID" value="RMP06152.1"/>
    <property type="molecule type" value="Genomic_DNA"/>
</dbReference>
<reference evidence="1 2" key="1">
    <citation type="submission" date="2018-08" db="EMBL/GenBank/DDBJ databases">
        <title>Recombination of ecologically and evolutionarily significant loci maintains genetic cohesion in the Pseudomonas syringae species complex.</title>
        <authorList>
            <person name="Dillon M."/>
            <person name="Thakur S."/>
            <person name="Almeida R.N.D."/>
            <person name="Weir B.S."/>
            <person name="Guttman D.S."/>
        </authorList>
    </citation>
    <scope>NUCLEOTIDE SEQUENCE [LARGE SCALE GENOMIC DNA]</scope>
    <source>
        <strain evidence="1 2">ICMP 3706</strain>
    </source>
</reference>
<proteinExistence type="predicted"/>
<protein>
    <submittedName>
        <fullName evidence="1">Uncharacterized protein</fullName>
    </submittedName>
</protein>
<sequence length="134" mass="15619">MKAIPCSPANSILEVDLELAATHGIIRKLSIMETPVGFYVSVQFFDKKYVLDRYRYQFSAFLEWPLVVQQLLSEPGKEWYLTTRRDRESPKIFKDLNRLNDHLKEFYPTDSFELFRNSEVPGKPKTKGLKGTAK</sequence>